<dbReference type="SMART" id="SM00354">
    <property type="entry name" value="HTH_LACI"/>
    <property type="match status" value="1"/>
</dbReference>
<evidence type="ECO:0000256" key="3">
    <source>
        <dbReference type="ARBA" id="ARBA00023163"/>
    </source>
</evidence>
<name>A0A2Z2KQB5_9BACL</name>
<protein>
    <recommendedName>
        <fullName evidence="4">HTH lacI-type domain-containing protein</fullName>
    </recommendedName>
</protein>
<dbReference type="PROSITE" id="PS00356">
    <property type="entry name" value="HTH_LACI_1"/>
    <property type="match status" value="1"/>
</dbReference>
<evidence type="ECO:0000313" key="6">
    <source>
        <dbReference type="Proteomes" id="UP000249890"/>
    </source>
</evidence>
<dbReference type="CDD" id="cd01392">
    <property type="entry name" value="HTH_LacI"/>
    <property type="match status" value="1"/>
</dbReference>
<dbReference type="Gene3D" id="3.40.50.2300">
    <property type="match status" value="1"/>
</dbReference>
<keyword evidence="6" id="KW-1185">Reference proteome</keyword>
<evidence type="ECO:0000256" key="1">
    <source>
        <dbReference type="ARBA" id="ARBA00023015"/>
    </source>
</evidence>
<dbReference type="PROSITE" id="PS50932">
    <property type="entry name" value="HTH_LACI_2"/>
    <property type="match status" value="1"/>
</dbReference>
<dbReference type="PANTHER" id="PTHR30146:SF109">
    <property type="entry name" value="HTH-TYPE TRANSCRIPTIONAL REGULATOR GALS"/>
    <property type="match status" value="1"/>
</dbReference>
<keyword evidence="3" id="KW-0804">Transcription</keyword>
<dbReference type="EMBL" id="CP021780">
    <property type="protein sequence ID" value="ASA22501.1"/>
    <property type="molecule type" value="Genomic_DNA"/>
</dbReference>
<dbReference type="Pfam" id="PF00356">
    <property type="entry name" value="LacI"/>
    <property type="match status" value="1"/>
</dbReference>
<dbReference type="RefSeq" id="WP_087916499.1">
    <property type="nucleotide sequence ID" value="NZ_CP021780.1"/>
</dbReference>
<dbReference type="OrthoDB" id="9775106at2"/>
<gene>
    <name evidence="5" type="ORF">B9T62_17960</name>
</gene>
<keyword evidence="2" id="KW-0238">DNA-binding</keyword>
<reference evidence="5 6" key="1">
    <citation type="submission" date="2017-06" db="EMBL/GenBank/DDBJ databases">
        <title>Complete genome sequence of Paenibacillus donghaensis KCTC 13049T isolated from East Sea sediment, South Korea.</title>
        <authorList>
            <person name="Jung B.K."/>
            <person name="Hong S.-J."/>
            <person name="Shin J.-H."/>
        </authorList>
    </citation>
    <scope>NUCLEOTIDE SEQUENCE [LARGE SCALE GENOMIC DNA]</scope>
    <source>
        <strain evidence="5 6">KCTC 13049</strain>
    </source>
</reference>
<evidence type="ECO:0000256" key="2">
    <source>
        <dbReference type="ARBA" id="ARBA00023125"/>
    </source>
</evidence>
<evidence type="ECO:0000259" key="4">
    <source>
        <dbReference type="PROSITE" id="PS50932"/>
    </source>
</evidence>
<dbReference type="InterPro" id="IPR010982">
    <property type="entry name" value="Lambda_DNA-bd_dom_sf"/>
</dbReference>
<dbReference type="PANTHER" id="PTHR30146">
    <property type="entry name" value="LACI-RELATED TRANSCRIPTIONAL REPRESSOR"/>
    <property type="match status" value="1"/>
</dbReference>
<dbReference type="Proteomes" id="UP000249890">
    <property type="component" value="Chromosome"/>
</dbReference>
<accession>A0A2Z2KQB5</accession>
<dbReference type="Gene3D" id="1.10.260.40">
    <property type="entry name" value="lambda repressor-like DNA-binding domains"/>
    <property type="match status" value="1"/>
</dbReference>
<dbReference type="AlphaFoldDB" id="A0A2Z2KQB5"/>
<organism evidence="5 6">
    <name type="scientific">Paenibacillus donghaensis</name>
    <dbReference type="NCBI Taxonomy" id="414771"/>
    <lineage>
        <taxon>Bacteria</taxon>
        <taxon>Bacillati</taxon>
        <taxon>Bacillota</taxon>
        <taxon>Bacilli</taxon>
        <taxon>Bacillales</taxon>
        <taxon>Paenibacillaceae</taxon>
        <taxon>Paenibacillus</taxon>
    </lineage>
</organism>
<dbReference type="GO" id="GO:0003700">
    <property type="term" value="F:DNA-binding transcription factor activity"/>
    <property type="evidence" value="ECO:0007669"/>
    <property type="project" value="TreeGrafter"/>
</dbReference>
<dbReference type="GO" id="GO:0000976">
    <property type="term" value="F:transcription cis-regulatory region binding"/>
    <property type="evidence" value="ECO:0007669"/>
    <property type="project" value="TreeGrafter"/>
</dbReference>
<proteinExistence type="predicted"/>
<feature type="domain" description="HTH lacI-type" evidence="4">
    <location>
        <begin position="4"/>
        <end position="60"/>
    </location>
</feature>
<sequence length="304" mass="34754">MKKTTMKDIAQRAQVSVATVSYVLNRVGNQTIPVKTRQQILQIAEELQYIPNLAARSLAKQKTGLVGILLHASAVLPYWKQQAQFSFIRDLELRLTQAGYHTVLHTLDAGHPSLDIIVERKLEAVFLIDAREETFYSISRNFGEGTPLILIDSMIEDLLFKQVLYNYRTALQQLLPEEYSQVCLIMENFNNILLTRYIRDSLPLADEAVFQVSDQAELDSVLQRSQRFTQAIVINEWIGNSVEKAGVFEQLNVLCTCNCPEILRKQTRRFVFAGDKAAAAFELMKKLLHQPDYSTQENNRIFIN</sequence>
<dbReference type="InterPro" id="IPR000843">
    <property type="entry name" value="HTH_LacI"/>
</dbReference>
<dbReference type="KEGG" id="pdh:B9T62_17960"/>
<dbReference type="SUPFAM" id="SSF47413">
    <property type="entry name" value="lambda repressor-like DNA-binding domains"/>
    <property type="match status" value="1"/>
</dbReference>
<keyword evidence="1" id="KW-0805">Transcription regulation</keyword>
<evidence type="ECO:0000313" key="5">
    <source>
        <dbReference type="EMBL" id="ASA22501.1"/>
    </source>
</evidence>